<proteinExistence type="predicted"/>
<dbReference type="OrthoDB" id="2157530at2759"/>
<reference evidence="2" key="1">
    <citation type="journal article" date="2020" name="Stud. Mycol.">
        <title>101 Dothideomycetes genomes: a test case for predicting lifestyles and emergence of pathogens.</title>
        <authorList>
            <person name="Haridas S."/>
            <person name="Albert R."/>
            <person name="Binder M."/>
            <person name="Bloem J."/>
            <person name="Labutti K."/>
            <person name="Salamov A."/>
            <person name="Andreopoulos B."/>
            <person name="Baker S."/>
            <person name="Barry K."/>
            <person name="Bills G."/>
            <person name="Bluhm B."/>
            <person name="Cannon C."/>
            <person name="Castanera R."/>
            <person name="Culley D."/>
            <person name="Daum C."/>
            <person name="Ezra D."/>
            <person name="Gonzalez J."/>
            <person name="Henrissat B."/>
            <person name="Kuo A."/>
            <person name="Liang C."/>
            <person name="Lipzen A."/>
            <person name="Lutzoni F."/>
            <person name="Magnuson J."/>
            <person name="Mondo S."/>
            <person name="Nolan M."/>
            <person name="Ohm R."/>
            <person name="Pangilinan J."/>
            <person name="Park H.-J."/>
            <person name="Ramirez L."/>
            <person name="Alfaro M."/>
            <person name="Sun H."/>
            <person name="Tritt A."/>
            <person name="Yoshinaga Y."/>
            <person name="Zwiers L.-H."/>
            <person name="Turgeon B."/>
            <person name="Goodwin S."/>
            <person name="Spatafora J."/>
            <person name="Crous P."/>
            <person name="Grigoriev I."/>
        </authorList>
    </citation>
    <scope>NUCLEOTIDE SEQUENCE</scope>
    <source>
        <strain evidence="2">CBS 121167</strain>
    </source>
</reference>
<keyword evidence="3" id="KW-1185">Reference proteome</keyword>
<organism evidence="2 3">
    <name type="scientific">Aplosporella prunicola CBS 121167</name>
    <dbReference type="NCBI Taxonomy" id="1176127"/>
    <lineage>
        <taxon>Eukaryota</taxon>
        <taxon>Fungi</taxon>
        <taxon>Dikarya</taxon>
        <taxon>Ascomycota</taxon>
        <taxon>Pezizomycotina</taxon>
        <taxon>Dothideomycetes</taxon>
        <taxon>Dothideomycetes incertae sedis</taxon>
        <taxon>Botryosphaeriales</taxon>
        <taxon>Aplosporellaceae</taxon>
        <taxon>Aplosporella</taxon>
    </lineage>
</organism>
<dbReference type="Pfam" id="PF06985">
    <property type="entry name" value="HET"/>
    <property type="match status" value="1"/>
</dbReference>
<dbReference type="EMBL" id="ML995489">
    <property type="protein sequence ID" value="KAF2140508.1"/>
    <property type="molecule type" value="Genomic_DNA"/>
</dbReference>
<protein>
    <recommendedName>
        <fullName evidence="1">Heterokaryon incompatibility domain-containing protein</fullName>
    </recommendedName>
</protein>
<gene>
    <name evidence="2" type="ORF">K452DRAFT_200416</name>
</gene>
<dbReference type="InterPro" id="IPR010730">
    <property type="entry name" value="HET"/>
</dbReference>
<feature type="domain" description="Heterokaryon incompatibility" evidence="1">
    <location>
        <begin position="32"/>
        <end position="115"/>
    </location>
</feature>
<dbReference type="InterPro" id="IPR052895">
    <property type="entry name" value="HetReg/Transcr_Mod"/>
</dbReference>
<sequence length="116" mass="13302">QQIRTITLYPGLWDETPCCDIGLALLDQSPKYKALSYVWGSAKVLRPISLDGREYFVTANLAYALRRLRQRHSPRPVTLWIDALCINQSDNTERSCQVSLMRDIYMGAEEAYVYIG</sequence>
<evidence type="ECO:0000313" key="3">
    <source>
        <dbReference type="Proteomes" id="UP000799438"/>
    </source>
</evidence>
<dbReference type="Proteomes" id="UP000799438">
    <property type="component" value="Unassembled WGS sequence"/>
</dbReference>
<dbReference type="GeneID" id="54293522"/>
<evidence type="ECO:0000313" key="2">
    <source>
        <dbReference type="EMBL" id="KAF2140508.1"/>
    </source>
</evidence>
<feature type="non-terminal residue" evidence="2">
    <location>
        <position position="116"/>
    </location>
</feature>
<dbReference type="PANTHER" id="PTHR24148:SF82">
    <property type="entry name" value="HETEROKARYON INCOMPATIBILITY DOMAIN-CONTAINING PROTEIN"/>
    <property type="match status" value="1"/>
</dbReference>
<accession>A0A6A6BA97</accession>
<name>A0A6A6BA97_9PEZI</name>
<dbReference type="PANTHER" id="PTHR24148">
    <property type="entry name" value="ANKYRIN REPEAT DOMAIN-CONTAINING PROTEIN 39 HOMOLOG-RELATED"/>
    <property type="match status" value="1"/>
</dbReference>
<feature type="non-terminal residue" evidence="2">
    <location>
        <position position="1"/>
    </location>
</feature>
<dbReference type="AlphaFoldDB" id="A0A6A6BA97"/>
<evidence type="ECO:0000259" key="1">
    <source>
        <dbReference type="Pfam" id="PF06985"/>
    </source>
</evidence>
<dbReference type="RefSeq" id="XP_033396221.1">
    <property type="nucleotide sequence ID" value="XM_033536026.1"/>
</dbReference>